<dbReference type="InterPro" id="IPR029063">
    <property type="entry name" value="SAM-dependent_MTases_sf"/>
</dbReference>
<dbReference type="SUPFAM" id="SSF53335">
    <property type="entry name" value="S-adenosyl-L-methionine-dependent methyltransferases"/>
    <property type="match status" value="1"/>
</dbReference>
<dbReference type="InterPro" id="IPR041698">
    <property type="entry name" value="Methyltransf_25"/>
</dbReference>
<dbReference type="Proteomes" id="UP001236795">
    <property type="component" value="Unassembled WGS sequence"/>
</dbReference>
<protein>
    <submittedName>
        <fullName evidence="3">SAM-dependent methyltransferase</fullName>
    </submittedName>
</protein>
<evidence type="ECO:0000256" key="1">
    <source>
        <dbReference type="ARBA" id="ARBA00022679"/>
    </source>
</evidence>
<name>A0ABU0K8C7_9ACTN</name>
<organism evidence="3 4">
    <name type="scientific">Streptomyces thermodiastaticus</name>
    <dbReference type="NCBI Taxonomy" id="44061"/>
    <lineage>
        <taxon>Bacteria</taxon>
        <taxon>Bacillati</taxon>
        <taxon>Actinomycetota</taxon>
        <taxon>Actinomycetes</taxon>
        <taxon>Kitasatosporales</taxon>
        <taxon>Streptomycetaceae</taxon>
        <taxon>Streptomyces</taxon>
    </lineage>
</organism>
<dbReference type="EMBL" id="JAUSWC010000002">
    <property type="protein sequence ID" value="MDQ0485614.1"/>
    <property type="molecule type" value="Genomic_DNA"/>
</dbReference>
<sequence>MIAQNAHYNEKMASVYEQMYPIGFDTDAAVEFLSGLVEPASKVLELGIGTGRIAVPMAERGFQLHGVDASEAMLAKLAERDEKSRVTAQLGDFTRPGLDMGGEFPLVTLVLNTFFVAVSREAQLNCLRNVRDQLAEGGRFVLEAFDPSPYHVLTKPDFSMRFLGPDAVMLDTLMVDRSQQIMVATHTILDGGAPETTQHVLRYAFPLEIDLLAELAGLRLVERWAGWRKEPFTATSPRHVSVYERAE</sequence>
<dbReference type="Gene3D" id="3.40.50.150">
    <property type="entry name" value="Vaccinia Virus protein VP39"/>
    <property type="match status" value="1"/>
</dbReference>
<accession>A0ABU0K8C7</accession>
<dbReference type="Pfam" id="PF13649">
    <property type="entry name" value="Methyltransf_25"/>
    <property type="match status" value="1"/>
</dbReference>
<keyword evidence="4" id="KW-1185">Reference proteome</keyword>
<keyword evidence="3" id="KW-0489">Methyltransferase</keyword>
<evidence type="ECO:0000313" key="4">
    <source>
        <dbReference type="Proteomes" id="UP001236795"/>
    </source>
</evidence>
<proteinExistence type="predicted"/>
<evidence type="ECO:0000313" key="3">
    <source>
        <dbReference type="EMBL" id="MDQ0485614.1"/>
    </source>
</evidence>
<comment type="caution">
    <text evidence="3">The sequence shown here is derived from an EMBL/GenBank/DDBJ whole genome shotgun (WGS) entry which is preliminary data.</text>
</comment>
<evidence type="ECO:0000259" key="2">
    <source>
        <dbReference type="Pfam" id="PF13649"/>
    </source>
</evidence>
<dbReference type="RefSeq" id="WP_136238405.1">
    <property type="nucleotide sequence ID" value="NZ_JAUSWC010000002.1"/>
</dbReference>
<dbReference type="PANTHER" id="PTHR43861:SF3">
    <property type="entry name" value="PUTATIVE (AFU_ORTHOLOGUE AFUA_2G14390)-RELATED"/>
    <property type="match status" value="1"/>
</dbReference>
<keyword evidence="1" id="KW-0808">Transferase</keyword>
<feature type="domain" description="Methyltransferase" evidence="2">
    <location>
        <begin position="43"/>
        <end position="138"/>
    </location>
</feature>
<dbReference type="GO" id="GO:0008168">
    <property type="term" value="F:methyltransferase activity"/>
    <property type="evidence" value="ECO:0007669"/>
    <property type="project" value="UniProtKB-KW"/>
</dbReference>
<reference evidence="3 4" key="1">
    <citation type="submission" date="2023-07" db="EMBL/GenBank/DDBJ databases">
        <title>Genomic Encyclopedia of Type Strains, Phase IV (KMG-IV): sequencing the most valuable type-strain genomes for metagenomic binning, comparative biology and taxonomic classification.</title>
        <authorList>
            <person name="Goeker M."/>
        </authorList>
    </citation>
    <scope>NUCLEOTIDE SEQUENCE [LARGE SCALE GENOMIC DNA]</scope>
    <source>
        <strain evidence="3 4">DSM 40573</strain>
    </source>
</reference>
<dbReference type="PANTHER" id="PTHR43861">
    <property type="entry name" value="TRANS-ACONITATE 2-METHYLTRANSFERASE-RELATED"/>
    <property type="match status" value="1"/>
</dbReference>
<dbReference type="CDD" id="cd02440">
    <property type="entry name" value="AdoMet_MTases"/>
    <property type="match status" value="1"/>
</dbReference>
<gene>
    <name evidence="3" type="ORF">QO019_000445</name>
</gene>
<dbReference type="GO" id="GO:0032259">
    <property type="term" value="P:methylation"/>
    <property type="evidence" value="ECO:0007669"/>
    <property type="project" value="UniProtKB-KW"/>
</dbReference>